<proteinExistence type="predicted"/>
<evidence type="ECO:0000256" key="2">
    <source>
        <dbReference type="ARBA" id="ARBA00022448"/>
    </source>
</evidence>
<sequence>MKARIYRPAKIATQSGTRNTHSWVLEFEPEAAKKVDSLMGWTGTSDMRGQVKLKFDCMEDAKAYAERNGIPYDVQMPHVKKRRIQAYSDNFK</sequence>
<dbReference type="RefSeq" id="WP_191252567.1">
    <property type="nucleotide sequence ID" value="NZ_BNCI01000002.1"/>
</dbReference>
<dbReference type="GO" id="GO:0022900">
    <property type="term" value="P:electron transport chain"/>
    <property type="evidence" value="ECO:0007669"/>
    <property type="project" value="InterPro"/>
</dbReference>
<dbReference type="AlphaFoldDB" id="A0A919AVE0"/>
<dbReference type="Gene3D" id="3.30.160.190">
    <property type="entry name" value="atu1810 like domain"/>
    <property type="match status" value="1"/>
</dbReference>
<dbReference type="InterPro" id="IPR038532">
    <property type="entry name" value="NDUFS4-like_sf"/>
</dbReference>
<protein>
    <submittedName>
        <fullName evidence="7">NADH-ubiquinone oxidoreductase</fullName>
    </submittedName>
</protein>
<dbReference type="PANTHER" id="PTHR12219">
    <property type="entry name" value="NADH-UBIQUINONE OXIDOREDUCTASE"/>
    <property type="match status" value="1"/>
</dbReference>
<reference evidence="7" key="1">
    <citation type="journal article" date="2014" name="Int. J. Syst. Evol. Microbiol.">
        <title>Complete genome sequence of Corynebacterium casei LMG S-19264T (=DSM 44701T), isolated from a smear-ripened cheese.</title>
        <authorList>
            <consortium name="US DOE Joint Genome Institute (JGI-PGF)"/>
            <person name="Walter F."/>
            <person name="Albersmeier A."/>
            <person name="Kalinowski J."/>
            <person name="Ruckert C."/>
        </authorList>
    </citation>
    <scope>NUCLEOTIDE SEQUENCE</scope>
    <source>
        <strain evidence="7">KCTC 42590</strain>
    </source>
</reference>
<dbReference type="Pfam" id="PF04800">
    <property type="entry name" value="NDUS4"/>
    <property type="match status" value="1"/>
</dbReference>
<comment type="caution">
    <text evidence="7">The sequence shown here is derived from an EMBL/GenBank/DDBJ whole genome shotgun (WGS) entry which is preliminary data.</text>
</comment>
<gene>
    <name evidence="7" type="ORF">GCM10017044_20180</name>
</gene>
<dbReference type="Proteomes" id="UP000630923">
    <property type="component" value="Unassembled WGS sequence"/>
</dbReference>
<keyword evidence="5" id="KW-0249">Electron transport</keyword>
<name>A0A919AVE0_9PROT</name>
<comment type="subcellular location">
    <subcellularLocation>
        <location evidence="1">Membrane</location>
    </subcellularLocation>
</comment>
<dbReference type="GO" id="GO:0016020">
    <property type="term" value="C:membrane"/>
    <property type="evidence" value="ECO:0007669"/>
    <property type="project" value="UniProtKB-SubCell"/>
</dbReference>
<evidence type="ECO:0000256" key="4">
    <source>
        <dbReference type="ARBA" id="ARBA00022946"/>
    </source>
</evidence>
<evidence type="ECO:0000256" key="5">
    <source>
        <dbReference type="ARBA" id="ARBA00022982"/>
    </source>
</evidence>
<keyword evidence="4" id="KW-0809">Transit peptide</keyword>
<keyword evidence="3" id="KW-0679">Respiratory chain</keyword>
<keyword evidence="6" id="KW-0472">Membrane</keyword>
<dbReference type="PANTHER" id="PTHR12219:SF8">
    <property type="entry name" value="NADH DEHYDROGENASE [UBIQUINONE] IRON-SULFUR PROTEIN 4, MITOCHONDRIAL"/>
    <property type="match status" value="1"/>
</dbReference>
<dbReference type="InterPro" id="IPR006885">
    <property type="entry name" value="NADH_UbQ_FeS_4_mit-like"/>
</dbReference>
<keyword evidence="8" id="KW-1185">Reference proteome</keyword>
<reference evidence="7" key="2">
    <citation type="submission" date="2020-09" db="EMBL/GenBank/DDBJ databases">
        <authorList>
            <person name="Sun Q."/>
            <person name="Kim S."/>
        </authorList>
    </citation>
    <scope>NUCLEOTIDE SEQUENCE</scope>
    <source>
        <strain evidence="7">KCTC 42590</strain>
    </source>
</reference>
<keyword evidence="2" id="KW-0813">Transport</keyword>
<evidence type="ECO:0000256" key="1">
    <source>
        <dbReference type="ARBA" id="ARBA00004370"/>
    </source>
</evidence>
<evidence type="ECO:0000313" key="7">
    <source>
        <dbReference type="EMBL" id="GHF25360.1"/>
    </source>
</evidence>
<evidence type="ECO:0000313" key="8">
    <source>
        <dbReference type="Proteomes" id="UP000630923"/>
    </source>
</evidence>
<evidence type="ECO:0000256" key="6">
    <source>
        <dbReference type="ARBA" id="ARBA00023136"/>
    </source>
</evidence>
<accession>A0A919AVE0</accession>
<evidence type="ECO:0000256" key="3">
    <source>
        <dbReference type="ARBA" id="ARBA00022660"/>
    </source>
</evidence>
<organism evidence="7 8">
    <name type="scientific">Kordiimonas sediminis</name>
    <dbReference type="NCBI Taxonomy" id="1735581"/>
    <lineage>
        <taxon>Bacteria</taxon>
        <taxon>Pseudomonadati</taxon>
        <taxon>Pseudomonadota</taxon>
        <taxon>Alphaproteobacteria</taxon>
        <taxon>Kordiimonadales</taxon>
        <taxon>Kordiimonadaceae</taxon>
        <taxon>Kordiimonas</taxon>
    </lineage>
</organism>
<dbReference type="EMBL" id="BNCI01000002">
    <property type="protein sequence ID" value="GHF25360.1"/>
    <property type="molecule type" value="Genomic_DNA"/>
</dbReference>